<dbReference type="KEGG" id="apre:CNX65_06650"/>
<dbReference type="InterPro" id="IPR012338">
    <property type="entry name" value="Beta-lactam/transpept-like"/>
</dbReference>
<dbReference type="Gene3D" id="3.40.710.10">
    <property type="entry name" value="DD-peptidase/beta-lactamase superfamily"/>
    <property type="match status" value="1"/>
</dbReference>
<evidence type="ECO:0000313" key="2">
    <source>
        <dbReference type="Proteomes" id="UP000218505"/>
    </source>
</evidence>
<sequence>MPVTRRGLLRATGIAGAALLVGGRASARPGARGPWLDWLADNRERVAAVVDPGAGPALAHRPHAPQPLGTAIAPLHLAAHELSGATGPVPVADWDRHHLGLDGGAHASALADLGITSTDGATADDPHHPVDLDDLASALVRRGDGAAADLLLHRLGEPALRAAAVRLGWPDAPVASALDHRVRLVLGRDAPGHLTDPRVRLEVLGRLPQAPSAYEGLRPWARTTWRGTADGLGRAHRALATDPGLPRCRAWLGAGREAPAGVLGVGLAGGALPGVLAVGGHARFADGRTGVVAVLLAEVPQERHAAARGFEDLVLGALLDGAVLADLRAALA</sequence>
<organism evidence="1 2">
    <name type="scientific">Actinosynnema pretiosum</name>
    <dbReference type="NCBI Taxonomy" id="42197"/>
    <lineage>
        <taxon>Bacteria</taxon>
        <taxon>Bacillati</taxon>
        <taxon>Actinomycetota</taxon>
        <taxon>Actinomycetes</taxon>
        <taxon>Pseudonocardiales</taxon>
        <taxon>Pseudonocardiaceae</taxon>
        <taxon>Actinosynnema</taxon>
    </lineage>
</organism>
<name>A0A290Z1V1_9PSEU</name>
<keyword evidence="2" id="KW-1185">Reference proteome</keyword>
<reference evidence="1" key="1">
    <citation type="submission" date="2017-09" db="EMBL/GenBank/DDBJ databases">
        <title>Complete Genome Sequence of ansamitocin-producing Bacterium Actinosynnema pretiosum X47.</title>
        <authorList>
            <person name="Cao G."/>
            <person name="Zong G."/>
            <person name="Zhong C."/>
            <person name="Fu J."/>
        </authorList>
    </citation>
    <scope>NUCLEOTIDE SEQUENCE [LARGE SCALE GENOMIC DNA]</scope>
    <source>
        <strain evidence="1">X47</strain>
    </source>
</reference>
<protein>
    <submittedName>
        <fullName evidence="1">Uncharacterized protein</fullName>
    </submittedName>
</protein>
<dbReference type="AlphaFoldDB" id="A0A290Z1V1"/>
<gene>
    <name evidence="1" type="ORF">CNX65_06650</name>
</gene>
<proteinExistence type="predicted"/>
<dbReference type="SUPFAM" id="SSF56601">
    <property type="entry name" value="beta-lactamase/transpeptidase-like"/>
    <property type="match status" value="1"/>
</dbReference>
<dbReference type="EMBL" id="CP023445">
    <property type="protein sequence ID" value="ATE53000.1"/>
    <property type="molecule type" value="Genomic_DNA"/>
</dbReference>
<accession>A0A290Z1V1</accession>
<dbReference type="RefSeq" id="WP_096491972.1">
    <property type="nucleotide sequence ID" value="NZ_CP023445.1"/>
</dbReference>
<dbReference type="PROSITE" id="PS51318">
    <property type="entry name" value="TAT"/>
    <property type="match status" value="1"/>
</dbReference>
<dbReference type="InterPro" id="IPR006311">
    <property type="entry name" value="TAT_signal"/>
</dbReference>
<dbReference type="Proteomes" id="UP000218505">
    <property type="component" value="Chromosome"/>
</dbReference>
<evidence type="ECO:0000313" key="1">
    <source>
        <dbReference type="EMBL" id="ATE53000.1"/>
    </source>
</evidence>